<evidence type="ECO:0000313" key="1">
    <source>
        <dbReference type="EnsemblPlants" id="AET2Gv20641100.8"/>
    </source>
</evidence>
<reference evidence="1" key="4">
    <citation type="submission" date="2019-03" db="UniProtKB">
        <authorList>
            <consortium name="EnsemblPlants"/>
        </authorList>
    </citation>
    <scope>IDENTIFICATION</scope>
</reference>
<dbReference type="EnsemblPlants" id="AET2Gv20641100.8">
    <property type="protein sequence ID" value="AET2Gv20641100.8"/>
    <property type="gene ID" value="AET2Gv20641100"/>
</dbReference>
<reference evidence="1" key="5">
    <citation type="journal article" date="2021" name="G3 (Bethesda)">
        <title>Aegilops tauschii genome assembly Aet v5.0 features greater sequence contiguity and improved annotation.</title>
        <authorList>
            <person name="Wang L."/>
            <person name="Zhu T."/>
            <person name="Rodriguez J.C."/>
            <person name="Deal K.R."/>
            <person name="Dubcovsky J."/>
            <person name="McGuire P.E."/>
            <person name="Lux T."/>
            <person name="Spannagl M."/>
            <person name="Mayer K.F.X."/>
            <person name="Baldrich P."/>
            <person name="Meyers B.C."/>
            <person name="Huo N."/>
            <person name="Gu Y.Q."/>
            <person name="Zhou H."/>
            <person name="Devos K.M."/>
            <person name="Bennetzen J.L."/>
            <person name="Unver T."/>
            <person name="Budak H."/>
            <person name="Gulick P.J."/>
            <person name="Galiba G."/>
            <person name="Kalapos B."/>
            <person name="Nelson D.R."/>
            <person name="Li P."/>
            <person name="You F.M."/>
            <person name="Luo M.C."/>
            <person name="Dvorak J."/>
        </authorList>
    </citation>
    <scope>NUCLEOTIDE SEQUENCE [LARGE SCALE GENOMIC DNA]</scope>
    <source>
        <strain evidence="1">cv. AL8/78</strain>
    </source>
</reference>
<reference evidence="1" key="3">
    <citation type="journal article" date="2017" name="Nature">
        <title>Genome sequence of the progenitor of the wheat D genome Aegilops tauschii.</title>
        <authorList>
            <person name="Luo M.C."/>
            <person name="Gu Y.Q."/>
            <person name="Puiu D."/>
            <person name="Wang H."/>
            <person name="Twardziok S.O."/>
            <person name="Deal K.R."/>
            <person name="Huo N."/>
            <person name="Zhu T."/>
            <person name="Wang L."/>
            <person name="Wang Y."/>
            <person name="McGuire P.E."/>
            <person name="Liu S."/>
            <person name="Long H."/>
            <person name="Ramasamy R.K."/>
            <person name="Rodriguez J.C."/>
            <person name="Van S.L."/>
            <person name="Yuan L."/>
            <person name="Wang Z."/>
            <person name="Xia Z."/>
            <person name="Xiao L."/>
            <person name="Anderson O.D."/>
            <person name="Ouyang S."/>
            <person name="Liang Y."/>
            <person name="Zimin A.V."/>
            <person name="Pertea G."/>
            <person name="Qi P."/>
            <person name="Bennetzen J.L."/>
            <person name="Dai X."/>
            <person name="Dawson M.W."/>
            <person name="Muller H.G."/>
            <person name="Kugler K."/>
            <person name="Rivarola-Duarte L."/>
            <person name="Spannagl M."/>
            <person name="Mayer K.F.X."/>
            <person name="Lu F.H."/>
            <person name="Bevan M.W."/>
            <person name="Leroy P."/>
            <person name="Li P."/>
            <person name="You F.M."/>
            <person name="Sun Q."/>
            <person name="Liu Z."/>
            <person name="Lyons E."/>
            <person name="Wicker T."/>
            <person name="Salzberg S.L."/>
            <person name="Devos K.M."/>
            <person name="Dvorak J."/>
        </authorList>
    </citation>
    <scope>NUCLEOTIDE SEQUENCE [LARGE SCALE GENOMIC DNA]</scope>
    <source>
        <strain evidence="1">cv. AL8/78</strain>
    </source>
</reference>
<evidence type="ECO:0000313" key="2">
    <source>
        <dbReference type="Proteomes" id="UP000015105"/>
    </source>
</evidence>
<organism evidence="1 2">
    <name type="scientific">Aegilops tauschii subsp. strangulata</name>
    <name type="common">Goatgrass</name>
    <dbReference type="NCBI Taxonomy" id="200361"/>
    <lineage>
        <taxon>Eukaryota</taxon>
        <taxon>Viridiplantae</taxon>
        <taxon>Streptophyta</taxon>
        <taxon>Embryophyta</taxon>
        <taxon>Tracheophyta</taxon>
        <taxon>Spermatophyta</taxon>
        <taxon>Magnoliopsida</taxon>
        <taxon>Liliopsida</taxon>
        <taxon>Poales</taxon>
        <taxon>Poaceae</taxon>
        <taxon>BOP clade</taxon>
        <taxon>Pooideae</taxon>
        <taxon>Triticodae</taxon>
        <taxon>Triticeae</taxon>
        <taxon>Triticinae</taxon>
        <taxon>Aegilops</taxon>
    </lineage>
</organism>
<reference evidence="2" key="1">
    <citation type="journal article" date="2014" name="Science">
        <title>Ancient hybridizations among the ancestral genomes of bread wheat.</title>
        <authorList>
            <consortium name="International Wheat Genome Sequencing Consortium,"/>
            <person name="Marcussen T."/>
            <person name="Sandve S.R."/>
            <person name="Heier L."/>
            <person name="Spannagl M."/>
            <person name="Pfeifer M."/>
            <person name="Jakobsen K.S."/>
            <person name="Wulff B.B."/>
            <person name="Steuernagel B."/>
            <person name="Mayer K.F."/>
            <person name="Olsen O.A."/>
        </authorList>
    </citation>
    <scope>NUCLEOTIDE SEQUENCE [LARGE SCALE GENOMIC DNA]</scope>
    <source>
        <strain evidence="2">cv. AL8/78</strain>
    </source>
</reference>
<reference evidence="2" key="2">
    <citation type="journal article" date="2017" name="Nat. Plants">
        <title>The Aegilops tauschii genome reveals multiple impacts of transposons.</title>
        <authorList>
            <person name="Zhao G."/>
            <person name="Zou C."/>
            <person name="Li K."/>
            <person name="Wang K."/>
            <person name="Li T."/>
            <person name="Gao L."/>
            <person name="Zhang X."/>
            <person name="Wang H."/>
            <person name="Yang Z."/>
            <person name="Liu X."/>
            <person name="Jiang W."/>
            <person name="Mao L."/>
            <person name="Kong X."/>
            <person name="Jiao Y."/>
            <person name="Jia J."/>
        </authorList>
    </citation>
    <scope>NUCLEOTIDE SEQUENCE [LARGE SCALE GENOMIC DNA]</scope>
    <source>
        <strain evidence="2">cv. AL8/78</strain>
    </source>
</reference>
<dbReference type="Gramene" id="AET2Gv20641100.8">
    <property type="protein sequence ID" value="AET2Gv20641100.8"/>
    <property type="gene ID" value="AET2Gv20641100"/>
</dbReference>
<proteinExistence type="predicted"/>
<name>A0A453BV23_AEGTS</name>
<sequence length="82" mass="9441">INRAFFNPKPEKPWQSRFQRIPAPRSRLQSIGDAIPPRNHAAFQVICSVKEISTRSAQLFSVYPRHVHLQVLFETISMNGLL</sequence>
<keyword evidence="2" id="KW-1185">Reference proteome</keyword>
<accession>A0A453BV23</accession>
<dbReference type="AlphaFoldDB" id="A0A453BV23"/>
<dbReference type="Proteomes" id="UP000015105">
    <property type="component" value="Chromosome 2D"/>
</dbReference>
<protein>
    <submittedName>
        <fullName evidence="1">Uncharacterized protein</fullName>
    </submittedName>
</protein>